<feature type="region of interest" description="Disordered" evidence="1">
    <location>
        <begin position="35"/>
        <end position="63"/>
    </location>
</feature>
<dbReference type="InterPro" id="IPR000871">
    <property type="entry name" value="Beta-lactam_class-A"/>
</dbReference>
<comment type="caution">
    <text evidence="2">The sequence shown here is derived from an EMBL/GenBank/DDBJ whole genome shotgun (WGS) entry which is preliminary data.</text>
</comment>
<dbReference type="InterPro" id="IPR012338">
    <property type="entry name" value="Beta-lactam/transpept-like"/>
</dbReference>
<dbReference type="OrthoDB" id="4561768at2"/>
<protein>
    <recommendedName>
        <fullName evidence="4">Tat pathway signal sequence</fullName>
    </recommendedName>
</protein>
<evidence type="ECO:0000256" key="1">
    <source>
        <dbReference type="SAM" id="MobiDB-lite"/>
    </source>
</evidence>
<dbReference type="EMBL" id="BJFL01000054">
    <property type="protein sequence ID" value="GDY33762.1"/>
    <property type="molecule type" value="Genomic_DNA"/>
</dbReference>
<feature type="compositionally biased region" description="Pro residues" evidence="1">
    <location>
        <begin position="45"/>
        <end position="60"/>
    </location>
</feature>
<reference evidence="3" key="1">
    <citation type="submission" date="2019-04" db="EMBL/GenBank/DDBJ databases">
        <title>Draft genome sequence of Pseudonocardiaceae bacterium SL3-2-4.</title>
        <authorList>
            <person name="Ningsih F."/>
            <person name="Yokota A."/>
            <person name="Sakai Y."/>
            <person name="Nanatani K."/>
            <person name="Yabe S."/>
            <person name="Oetari A."/>
            <person name="Sjamsuridzal W."/>
        </authorList>
    </citation>
    <scope>NUCLEOTIDE SEQUENCE [LARGE SCALE GENOMIC DNA]</scope>
    <source>
        <strain evidence="3">SL3-2-4</strain>
    </source>
</reference>
<evidence type="ECO:0008006" key="4">
    <source>
        <dbReference type="Google" id="ProtNLM"/>
    </source>
</evidence>
<dbReference type="Proteomes" id="UP000298860">
    <property type="component" value="Unassembled WGS sequence"/>
</dbReference>
<evidence type="ECO:0000313" key="2">
    <source>
        <dbReference type="EMBL" id="GDY33762.1"/>
    </source>
</evidence>
<accession>A0A4D4JEC1</accession>
<dbReference type="PANTHER" id="PTHR35333:SF3">
    <property type="entry name" value="BETA-LACTAMASE-TYPE TRANSPEPTIDASE FOLD CONTAINING PROTEIN"/>
    <property type="match status" value="1"/>
</dbReference>
<evidence type="ECO:0000313" key="3">
    <source>
        <dbReference type="Proteomes" id="UP000298860"/>
    </source>
</evidence>
<name>A0A4D4JEC1_9PSEU</name>
<dbReference type="PROSITE" id="PS51257">
    <property type="entry name" value="PROKAR_LIPOPROTEIN"/>
    <property type="match status" value="1"/>
</dbReference>
<dbReference type="GO" id="GO:0046677">
    <property type="term" value="P:response to antibiotic"/>
    <property type="evidence" value="ECO:0007669"/>
    <property type="project" value="InterPro"/>
</dbReference>
<proteinExistence type="predicted"/>
<dbReference type="GO" id="GO:0030655">
    <property type="term" value="P:beta-lactam antibiotic catabolic process"/>
    <property type="evidence" value="ECO:0007669"/>
    <property type="project" value="InterPro"/>
</dbReference>
<gene>
    <name evidence="2" type="ORF">GTS_53950</name>
</gene>
<feature type="compositionally biased region" description="Low complexity" evidence="1">
    <location>
        <begin position="35"/>
        <end position="44"/>
    </location>
</feature>
<dbReference type="GO" id="GO:0008800">
    <property type="term" value="F:beta-lactamase activity"/>
    <property type="evidence" value="ECO:0007669"/>
    <property type="project" value="InterPro"/>
</dbReference>
<dbReference type="Gene3D" id="3.40.710.10">
    <property type="entry name" value="DD-peptidase/beta-lactamase superfamily"/>
    <property type="match status" value="1"/>
</dbReference>
<dbReference type="AlphaFoldDB" id="A0A4D4JEC1"/>
<organism evidence="2 3">
    <name type="scientific">Gandjariella thermophila</name>
    <dbReference type="NCBI Taxonomy" id="1931992"/>
    <lineage>
        <taxon>Bacteria</taxon>
        <taxon>Bacillati</taxon>
        <taxon>Actinomycetota</taxon>
        <taxon>Actinomycetes</taxon>
        <taxon>Pseudonocardiales</taxon>
        <taxon>Pseudonocardiaceae</taxon>
        <taxon>Gandjariella</taxon>
    </lineage>
</organism>
<dbReference type="RefSeq" id="WP_137816679.1">
    <property type="nucleotide sequence ID" value="NZ_BJFL01000054.1"/>
</dbReference>
<dbReference type="SUPFAM" id="SSF56601">
    <property type="entry name" value="beta-lactamase/transpeptidase-like"/>
    <property type="match status" value="1"/>
</dbReference>
<dbReference type="PANTHER" id="PTHR35333">
    <property type="entry name" value="BETA-LACTAMASE"/>
    <property type="match status" value="1"/>
</dbReference>
<keyword evidence="3" id="KW-1185">Reference proteome</keyword>
<sequence length="318" mass="34528">MTRTARCAGRPLLVVLAAAITALLGLAGACAWPPVSSSPRTSAPAPRPTPTSASPLPPGPAAFGSVADCPRPQSGFDCDFQRRFAAVDRYLANRPGMVAVVVHDRQTGAVWRNDDADTPIWTASTIKLAMAVDLFERDRAGAIQLSADDRDLIHAMLHNSDDNAADTLWFRYAGSDHMAFNRDFAQLGMTSLRPQRGFSDFYPYWGFQQCTANDLLRLIDHVLDDMPRGLRDHIVGELRTVAPDQQWGVWDAGPAAQPGNKDGWSLEQGGWVMNTVGFAGPAERYTVAVMNSLRGQGGYDEGRATDSHVAQLLFGGRF</sequence>